<dbReference type="Pfam" id="PF07790">
    <property type="entry name" value="Pilin_N"/>
    <property type="match status" value="1"/>
</dbReference>
<accession>A0A2U9IWG4</accession>
<dbReference type="NCBIfam" id="TIGR02537">
    <property type="entry name" value="arch_flag_Nterm"/>
    <property type="match status" value="1"/>
</dbReference>
<sequence>MFHEKIKKIQSVKGKRGLSNIVGSLLMIVLTIVAALLLGHFAFGLFSSNSHNAQVSISDISIINPGGTGLTGGQGVSVALTLTDTGNDPVNITQITIGGVTFTPNTTNHQYITIQPGQSLSLTGTISTTATNTKLSYGTANGNSLTTTSTVNTNTFNVGSTVVIQVTATDIVTNQQLATQATTVVQD</sequence>
<dbReference type="KEGG" id="mhk:DFR87_12880"/>
<keyword evidence="1" id="KW-0472">Membrane</keyword>
<reference evidence="3" key="1">
    <citation type="submission" date="2018-05" db="EMBL/GenBank/DDBJ databases">
        <title>Complete Genome Sequences of Extremely Thermoacidophilic, Metal-Mobilizing Type-Strain Members of the Archaeal Family Sulfolobaceae: Acidianus brierleyi DSM-1651T, Acidianus sulfidivorans DSM-18786T, Metallosphaera hakonensis DSM-7519T, and Metallosphaera prunae DSM-10039T.</title>
        <authorList>
            <person name="Counts J.A."/>
            <person name="Kelly R.M."/>
        </authorList>
    </citation>
    <scope>NUCLEOTIDE SEQUENCE [LARGE SCALE GENOMIC DNA]</scope>
    <source>
        <strain evidence="3">HO1-1</strain>
    </source>
</reference>
<name>A0A2U9IWG4_9CREN</name>
<keyword evidence="1" id="KW-1133">Transmembrane helix</keyword>
<evidence type="ECO:0000256" key="1">
    <source>
        <dbReference type="SAM" id="Phobius"/>
    </source>
</evidence>
<dbReference type="Proteomes" id="UP000247586">
    <property type="component" value="Chromosome"/>
</dbReference>
<evidence type="ECO:0000313" key="3">
    <source>
        <dbReference type="EMBL" id="AWS00422.1"/>
    </source>
</evidence>
<dbReference type="GeneID" id="36836253"/>
<dbReference type="RefSeq" id="WP_110369674.1">
    <property type="nucleotide sequence ID" value="NZ_CP029287.2"/>
</dbReference>
<feature type="transmembrane region" description="Helical" evidence="1">
    <location>
        <begin position="21"/>
        <end position="46"/>
    </location>
</feature>
<dbReference type="InterPro" id="IPR012859">
    <property type="entry name" value="Pilin_N_archaeal"/>
</dbReference>
<dbReference type="AlphaFoldDB" id="A0A2U9IWG4"/>
<keyword evidence="4" id="KW-1185">Reference proteome</keyword>
<gene>
    <name evidence="3" type="ORF">DFR87_12880</name>
</gene>
<dbReference type="InterPro" id="IPR013373">
    <property type="entry name" value="Flagellin/pilin_N_arc"/>
</dbReference>
<organism evidence="3 4">
    <name type="scientific">Metallosphaera hakonensis JCM 8857 = DSM 7519</name>
    <dbReference type="NCBI Taxonomy" id="1293036"/>
    <lineage>
        <taxon>Archaea</taxon>
        <taxon>Thermoproteota</taxon>
        <taxon>Thermoprotei</taxon>
        <taxon>Sulfolobales</taxon>
        <taxon>Sulfolobaceae</taxon>
        <taxon>Metallosphaera</taxon>
    </lineage>
</organism>
<dbReference type="OrthoDB" id="376249at2157"/>
<evidence type="ECO:0000259" key="2">
    <source>
        <dbReference type="Pfam" id="PF07790"/>
    </source>
</evidence>
<protein>
    <submittedName>
        <fullName evidence="3">Type IV pilin</fullName>
    </submittedName>
</protein>
<dbReference type="EMBL" id="CP029287">
    <property type="protein sequence ID" value="AWS00422.1"/>
    <property type="molecule type" value="Genomic_DNA"/>
</dbReference>
<feature type="domain" description="Archaeal Type IV pilin N-terminal" evidence="2">
    <location>
        <begin position="17"/>
        <end position="98"/>
    </location>
</feature>
<evidence type="ECO:0000313" key="4">
    <source>
        <dbReference type="Proteomes" id="UP000247586"/>
    </source>
</evidence>
<keyword evidence="1" id="KW-0812">Transmembrane</keyword>
<proteinExistence type="predicted"/>